<proteinExistence type="predicted"/>
<keyword evidence="1" id="KW-0548">Nucleotidyltransferase</keyword>
<sequence length="154" mass="17852">MRSLSLTTKVDHQMSFPPEGKAFDSLRCDYLDAIMEQLVFGNKWRMWIVGCLKNSRASILVNGSPTSEFELSKGLRQGDHMSPFQMYSGEYLGNQRDPHLQKLLEKQKNHSDTIDPNERFLVGQVYWLSNKEGCQSYHDNVMDQRPFPLYPHPV</sequence>
<dbReference type="EMBL" id="BKCJ010014121">
    <property type="protein sequence ID" value="GEV07737.1"/>
    <property type="molecule type" value="Genomic_DNA"/>
</dbReference>
<organism evidence="1">
    <name type="scientific">Tanacetum cinerariifolium</name>
    <name type="common">Dalmatian daisy</name>
    <name type="synonym">Chrysanthemum cinerariifolium</name>
    <dbReference type="NCBI Taxonomy" id="118510"/>
    <lineage>
        <taxon>Eukaryota</taxon>
        <taxon>Viridiplantae</taxon>
        <taxon>Streptophyta</taxon>
        <taxon>Embryophyta</taxon>
        <taxon>Tracheophyta</taxon>
        <taxon>Spermatophyta</taxon>
        <taxon>Magnoliopsida</taxon>
        <taxon>eudicotyledons</taxon>
        <taxon>Gunneridae</taxon>
        <taxon>Pentapetalae</taxon>
        <taxon>asterids</taxon>
        <taxon>campanulids</taxon>
        <taxon>Asterales</taxon>
        <taxon>Asteraceae</taxon>
        <taxon>Asteroideae</taxon>
        <taxon>Anthemideae</taxon>
        <taxon>Anthemidinae</taxon>
        <taxon>Tanacetum</taxon>
    </lineage>
</organism>
<dbReference type="AlphaFoldDB" id="A0A699GLX6"/>
<name>A0A699GLX6_TANCI</name>
<keyword evidence="1" id="KW-0808">Transferase</keyword>
<accession>A0A699GLX6</accession>
<gene>
    <name evidence="1" type="ORF">Tci_079714</name>
</gene>
<dbReference type="GO" id="GO:0003964">
    <property type="term" value="F:RNA-directed DNA polymerase activity"/>
    <property type="evidence" value="ECO:0007669"/>
    <property type="project" value="UniProtKB-KW"/>
</dbReference>
<keyword evidence="1" id="KW-0695">RNA-directed DNA polymerase</keyword>
<protein>
    <submittedName>
        <fullName evidence="1">Putative RNA-directed DNA polymerase, eukaryota, reverse transcriptase zinc-binding domain protein</fullName>
    </submittedName>
</protein>
<evidence type="ECO:0000313" key="1">
    <source>
        <dbReference type="EMBL" id="GEV07737.1"/>
    </source>
</evidence>
<comment type="caution">
    <text evidence="1">The sequence shown here is derived from an EMBL/GenBank/DDBJ whole genome shotgun (WGS) entry which is preliminary data.</text>
</comment>
<reference evidence="1" key="1">
    <citation type="journal article" date="2019" name="Sci. Rep.">
        <title>Draft genome of Tanacetum cinerariifolium, the natural source of mosquito coil.</title>
        <authorList>
            <person name="Yamashiro T."/>
            <person name="Shiraishi A."/>
            <person name="Satake H."/>
            <person name="Nakayama K."/>
        </authorList>
    </citation>
    <scope>NUCLEOTIDE SEQUENCE</scope>
</reference>